<proteinExistence type="predicted"/>
<feature type="compositionally biased region" description="Basic and acidic residues" evidence="1">
    <location>
        <begin position="91"/>
        <end position="100"/>
    </location>
</feature>
<dbReference type="Proteomes" id="UP000440732">
    <property type="component" value="Unassembled WGS sequence"/>
</dbReference>
<evidence type="ECO:0000313" key="2">
    <source>
        <dbReference type="EMBL" id="KAE9093194.1"/>
    </source>
</evidence>
<evidence type="ECO:0000313" key="3">
    <source>
        <dbReference type="Proteomes" id="UP000440732"/>
    </source>
</evidence>
<dbReference type="AlphaFoldDB" id="A0A6A3RBU4"/>
<feature type="region of interest" description="Disordered" evidence="1">
    <location>
        <begin position="636"/>
        <end position="662"/>
    </location>
</feature>
<protein>
    <recommendedName>
        <fullName evidence="4">Retrotransposon gag domain-containing protein</fullName>
    </recommendedName>
</protein>
<sequence length="662" mass="71884">MRLNNTSGDADAGSDMVIGCGTLAGSGDADMDGDIVAGSVTLATPGGSILHTDNGRGDEDQGRQSSGGGGPPAISGGNQPPQQPPAATAPRPDDAQHDSEPAQQRQSDDLEEKDWWRALTAGQQEAMMKRFLLQPPHPAAAAPVPATVYVTTPSDEQTRRRKMKSHKLEPFKGTSGESVVEAWSTSIPEAVQRQEDLGGETWSATELYSGATEHLKEGANKRLLKLTESMTPEDRNITYLIKAMRKKYGRREDIFQIQQRSAARVQQPGERLEDYANSLSNLGFGMQLDAVSYIGAFINGINNEQNASQVRASKPKTLEDAVHFAEDNFGEFGEGFKVTDWRVARRRYREPGGEDARQPARSKEGKAAKAELANKFDWAGLGLGFGGEIDSPPTFDTKGKPDSGLVKNLKKDPFSLAALTLIVNQRHTDGSDEKPAAAGRSKTARALEVKAGAEDHLIAAVHRLTTPVAAPQQDDAGNRGYYQAVYGGGGRGDRGGRGRGQGRGGRGGIENYGPSDGRSVMQRKAESTCNHCGQSGHWGRSVRFASRASARNRRHLQRPRQLPQQRWRQEKWQHQLRETSHGSRGGGSTVGKAATPQRRSASKTTHEEENAEVWTASSRTKRRRGKCSFCTSRSFNNRSGNFNQGEEQGCARGPCSNQGEEW</sequence>
<accession>A0A6A3RBU4</accession>
<feature type="compositionally biased region" description="Gly residues" evidence="1">
    <location>
        <begin position="498"/>
        <end position="510"/>
    </location>
</feature>
<feature type="region of interest" description="Disordered" evidence="1">
    <location>
        <begin position="548"/>
        <end position="624"/>
    </location>
</feature>
<evidence type="ECO:0008006" key="4">
    <source>
        <dbReference type="Google" id="ProtNLM"/>
    </source>
</evidence>
<feature type="region of interest" description="Disordered" evidence="1">
    <location>
        <begin position="153"/>
        <end position="173"/>
    </location>
</feature>
<name>A0A6A3RBU4_9STRA</name>
<reference evidence="2 3" key="1">
    <citation type="submission" date="2018-08" db="EMBL/GenBank/DDBJ databases">
        <title>Genomic investigation of the strawberry pathogen Phytophthora fragariae indicates pathogenicity is determined by transcriptional variation in three key races.</title>
        <authorList>
            <person name="Adams T.M."/>
            <person name="Armitage A.D."/>
            <person name="Sobczyk M.K."/>
            <person name="Bates H.J."/>
            <person name="Dunwell J.M."/>
            <person name="Nellist C.F."/>
            <person name="Harrison R.J."/>
        </authorList>
    </citation>
    <scope>NUCLEOTIDE SEQUENCE [LARGE SCALE GENOMIC DNA]</scope>
    <source>
        <strain evidence="2 3">NOV-5</strain>
    </source>
</reference>
<feature type="region of interest" description="Disordered" evidence="1">
    <location>
        <begin position="1"/>
        <end position="113"/>
    </location>
</feature>
<dbReference type="EMBL" id="QXGA01002709">
    <property type="protein sequence ID" value="KAE9093194.1"/>
    <property type="molecule type" value="Genomic_DNA"/>
</dbReference>
<feature type="compositionally biased region" description="Low complexity" evidence="1">
    <location>
        <begin position="72"/>
        <end position="90"/>
    </location>
</feature>
<feature type="compositionally biased region" description="Basic and acidic residues" evidence="1">
    <location>
        <begin position="53"/>
        <end position="62"/>
    </location>
</feature>
<evidence type="ECO:0000256" key="1">
    <source>
        <dbReference type="SAM" id="MobiDB-lite"/>
    </source>
</evidence>
<feature type="region of interest" description="Disordered" evidence="1">
    <location>
        <begin position="487"/>
        <end position="519"/>
    </location>
</feature>
<gene>
    <name evidence="2" type="ORF">PF006_g24498</name>
</gene>
<organism evidence="2 3">
    <name type="scientific">Phytophthora fragariae</name>
    <dbReference type="NCBI Taxonomy" id="53985"/>
    <lineage>
        <taxon>Eukaryota</taxon>
        <taxon>Sar</taxon>
        <taxon>Stramenopiles</taxon>
        <taxon>Oomycota</taxon>
        <taxon>Peronosporomycetes</taxon>
        <taxon>Peronosporales</taxon>
        <taxon>Peronosporaceae</taxon>
        <taxon>Phytophthora</taxon>
    </lineage>
</organism>
<comment type="caution">
    <text evidence="2">The sequence shown here is derived from an EMBL/GenBank/DDBJ whole genome shotgun (WGS) entry which is preliminary data.</text>
</comment>
<feature type="compositionally biased region" description="Basic and acidic residues" evidence="1">
    <location>
        <begin position="567"/>
        <end position="581"/>
    </location>
</feature>